<accession>A0ABW2HYW5</accession>
<gene>
    <name evidence="2" type="ORF">ACFQS1_30040</name>
</gene>
<dbReference type="InterPro" id="IPR002560">
    <property type="entry name" value="Transposase_DDE"/>
</dbReference>
<evidence type="ECO:0000259" key="1">
    <source>
        <dbReference type="Pfam" id="PF01610"/>
    </source>
</evidence>
<feature type="domain" description="Transposase IS204/IS1001/IS1096/IS1165 DDE" evidence="1">
    <location>
        <begin position="5"/>
        <end position="43"/>
    </location>
</feature>
<sequence>MHTCTGFKAAILQVLRHAMLAVDHFHVVQLANWAVTEFHRASASPSAGGAADGRDPACRIWNRLPPSAGRISRERTSNPL</sequence>
<protein>
    <submittedName>
        <fullName evidence="2">Transposase</fullName>
    </submittedName>
</protein>
<organism evidence="2 3">
    <name type="scientific">Paractinoplanes rhizophilus</name>
    <dbReference type="NCBI Taxonomy" id="1416877"/>
    <lineage>
        <taxon>Bacteria</taxon>
        <taxon>Bacillati</taxon>
        <taxon>Actinomycetota</taxon>
        <taxon>Actinomycetes</taxon>
        <taxon>Micromonosporales</taxon>
        <taxon>Micromonosporaceae</taxon>
        <taxon>Paractinoplanes</taxon>
    </lineage>
</organism>
<dbReference type="Proteomes" id="UP001596548">
    <property type="component" value="Unassembled WGS sequence"/>
</dbReference>
<reference evidence="3" key="1">
    <citation type="journal article" date="2019" name="Int. J. Syst. Evol. Microbiol.">
        <title>The Global Catalogue of Microorganisms (GCM) 10K type strain sequencing project: providing services to taxonomists for standard genome sequencing and annotation.</title>
        <authorList>
            <consortium name="The Broad Institute Genomics Platform"/>
            <consortium name="The Broad Institute Genome Sequencing Center for Infectious Disease"/>
            <person name="Wu L."/>
            <person name="Ma J."/>
        </authorList>
    </citation>
    <scope>NUCLEOTIDE SEQUENCE [LARGE SCALE GENOMIC DNA]</scope>
    <source>
        <strain evidence="3">XZYJT-10</strain>
    </source>
</reference>
<evidence type="ECO:0000313" key="3">
    <source>
        <dbReference type="Proteomes" id="UP001596548"/>
    </source>
</evidence>
<name>A0ABW2HYW5_9ACTN</name>
<keyword evidence="3" id="KW-1185">Reference proteome</keyword>
<dbReference type="RefSeq" id="WP_378974920.1">
    <property type="nucleotide sequence ID" value="NZ_JBHTBJ010000030.1"/>
</dbReference>
<dbReference type="EMBL" id="JBHTBJ010000030">
    <property type="protein sequence ID" value="MFC7278245.1"/>
    <property type="molecule type" value="Genomic_DNA"/>
</dbReference>
<comment type="caution">
    <text evidence="2">The sequence shown here is derived from an EMBL/GenBank/DDBJ whole genome shotgun (WGS) entry which is preliminary data.</text>
</comment>
<proteinExistence type="predicted"/>
<dbReference type="Pfam" id="PF01610">
    <property type="entry name" value="DDE_Tnp_ISL3"/>
    <property type="match status" value="1"/>
</dbReference>
<evidence type="ECO:0000313" key="2">
    <source>
        <dbReference type="EMBL" id="MFC7278245.1"/>
    </source>
</evidence>